<evidence type="ECO:0000313" key="7">
    <source>
        <dbReference type="Proteomes" id="UP000484076"/>
    </source>
</evidence>
<dbReference type="CDD" id="cd01536">
    <property type="entry name" value="PBP1_ABC_sugar_binding-like"/>
    <property type="match status" value="1"/>
</dbReference>
<dbReference type="Gene3D" id="3.40.50.2300">
    <property type="match status" value="2"/>
</dbReference>
<sequence length="351" mass="36823">MKKISTLRALLLSAALVGPGLASAQDVQVDVGGGMTVAVPATGPLKIAFFSEGTNNSAMQASIDGATQAAKELGWEIEVFDGKFDPVTQANQLENALTRDYDAWVLKAVEGNIMCDIATRDAPEKGVLVVTAVLSICGRGANEGDELWSPGTLAYIGGAETPMAFFQVLDRMGAENPGPQKLGVITGPELNPITKNHEAALEMFKAKYTEIEIIAVARTDYSTPSALEEAGPMVQANPDMTLAYTAFSNLAMGLVPVLEQAGRLGSVKIYDNGATARAIDAIKDGTIEVSSANRLKSNAYNAVMAIDRARRGEAVPRAIGDLGAPLVPGTPPTEPYLIDTANVAGFTPEIE</sequence>
<evidence type="ECO:0000256" key="2">
    <source>
        <dbReference type="ARBA" id="ARBA00007639"/>
    </source>
</evidence>
<feature type="signal peptide" evidence="4">
    <location>
        <begin position="1"/>
        <end position="24"/>
    </location>
</feature>
<dbReference type="Proteomes" id="UP000484076">
    <property type="component" value="Unassembled WGS sequence"/>
</dbReference>
<keyword evidence="7" id="KW-1185">Reference proteome</keyword>
<feature type="chain" id="PRO_5036450744" evidence="4">
    <location>
        <begin position="25"/>
        <end position="351"/>
    </location>
</feature>
<comment type="similarity">
    <text evidence="2">Belongs to the bacterial solute-binding protein 2 family.</text>
</comment>
<dbReference type="GO" id="GO:0030246">
    <property type="term" value="F:carbohydrate binding"/>
    <property type="evidence" value="ECO:0007669"/>
    <property type="project" value="UniProtKB-ARBA"/>
</dbReference>
<dbReference type="SUPFAM" id="SSF53822">
    <property type="entry name" value="Periplasmic binding protein-like I"/>
    <property type="match status" value="1"/>
</dbReference>
<evidence type="ECO:0000313" key="6">
    <source>
        <dbReference type="EMBL" id="NUB45829.1"/>
    </source>
</evidence>
<comment type="caution">
    <text evidence="6">The sequence shown here is derived from an EMBL/GenBank/DDBJ whole genome shotgun (WGS) entry which is preliminary data.</text>
</comment>
<comment type="subcellular location">
    <subcellularLocation>
        <location evidence="1">Cell envelope</location>
    </subcellularLocation>
</comment>
<dbReference type="InterPro" id="IPR025997">
    <property type="entry name" value="SBP_2_dom"/>
</dbReference>
<dbReference type="Pfam" id="PF13407">
    <property type="entry name" value="Peripla_BP_4"/>
    <property type="match status" value="1"/>
</dbReference>
<accession>A0A8X8KLZ7</accession>
<dbReference type="PANTHER" id="PTHR46847">
    <property type="entry name" value="D-ALLOSE-BINDING PERIPLASMIC PROTEIN-RELATED"/>
    <property type="match status" value="1"/>
</dbReference>
<evidence type="ECO:0000256" key="3">
    <source>
        <dbReference type="ARBA" id="ARBA00022729"/>
    </source>
</evidence>
<organism evidence="6 7">
    <name type="scientific">Fertoeibacter niger</name>
    <dbReference type="NCBI Taxonomy" id="2656921"/>
    <lineage>
        <taxon>Bacteria</taxon>
        <taxon>Pseudomonadati</taxon>
        <taxon>Pseudomonadota</taxon>
        <taxon>Alphaproteobacteria</taxon>
        <taxon>Rhodobacterales</taxon>
        <taxon>Paracoccaceae</taxon>
        <taxon>Fertoeibacter</taxon>
    </lineage>
</organism>
<name>A0A8X8KLZ7_9RHOB</name>
<dbReference type="PANTHER" id="PTHR46847:SF1">
    <property type="entry name" value="D-ALLOSE-BINDING PERIPLASMIC PROTEIN-RELATED"/>
    <property type="match status" value="1"/>
</dbReference>
<evidence type="ECO:0000259" key="5">
    <source>
        <dbReference type="Pfam" id="PF13407"/>
    </source>
</evidence>
<dbReference type="AlphaFoldDB" id="A0A8X8KLZ7"/>
<dbReference type="GO" id="GO:0030313">
    <property type="term" value="C:cell envelope"/>
    <property type="evidence" value="ECO:0007669"/>
    <property type="project" value="UniProtKB-SubCell"/>
</dbReference>
<dbReference type="EMBL" id="WHUT02000009">
    <property type="protein sequence ID" value="NUB45829.1"/>
    <property type="molecule type" value="Genomic_DNA"/>
</dbReference>
<reference evidence="6" key="1">
    <citation type="submission" date="2020-05" db="EMBL/GenBank/DDBJ databases">
        <title>Fertoebacter nigrum gen. nov., sp. nov., a new member of the family Rhodobacteraceae.</title>
        <authorList>
            <person name="Szuroczki S."/>
            <person name="Abbaszade G."/>
            <person name="Buni D."/>
            <person name="Schumann P."/>
            <person name="Toth E."/>
        </authorList>
    </citation>
    <scope>NUCLEOTIDE SEQUENCE</scope>
    <source>
        <strain evidence="6">RG-N-1a</strain>
    </source>
</reference>
<keyword evidence="3 4" id="KW-0732">Signal</keyword>
<dbReference type="InterPro" id="IPR028082">
    <property type="entry name" value="Peripla_BP_I"/>
</dbReference>
<gene>
    <name evidence="6" type="ORF">GEU84_015625</name>
</gene>
<dbReference type="RefSeq" id="WP_152827749.1">
    <property type="nucleotide sequence ID" value="NZ_WHUT02000009.1"/>
</dbReference>
<protein>
    <submittedName>
        <fullName evidence="6">Sugar ABC transporter substrate-binding protein</fullName>
    </submittedName>
</protein>
<proteinExistence type="inferred from homology"/>
<feature type="domain" description="Periplasmic binding protein" evidence="5">
    <location>
        <begin position="47"/>
        <end position="313"/>
    </location>
</feature>
<evidence type="ECO:0000256" key="4">
    <source>
        <dbReference type="SAM" id="SignalP"/>
    </source>
</evidence>
<evidence type="ECO:0000256" key="1">
    <source>
        <dbReference type="ARBA" id="ARBA00004196"/>
    </source>
</evidence>